<dbReference type="OrthoDB" id="4081967at2759"/>
<dbReference type="VEuPathDB" id="FungiDB:TRICI_002144"/>
<dbReference type="AlphaFoldDB" id="A0A642VBZ3"/>
<comment type="caution">
    <text evidence="2">The sequence shown here is derived from an EMBL/GenBank/DDBJ whole genome shotgun (WGS) entry which is preliminary data.</text>
</comment>
<feature type="region of interest" description="Disordered" evidence="1">
    <location>
        <begin position="203"/>
        <end position="222"/>
    </location>
</feature>
<dbReference type="Pfam" id="PF17235">
    <property type="entry name" value="STD1"/>
    <property type="match status" value="1"/>
</dbReference>
<feature type="compositionally biased region" description="Low complexity" evidence="1">
    <location>
        <begin position="209"/>
        <end position="222"/>
    </location>
</feature>
<evidence type="ECO:0000256" key="1">
    <source>
        <dbReference type="SAM" id="MobiDB-lite"/>
    </source>
</evidence>
<sequence>MLATATSHHTLSVLSLDTGSQVASCQERELYLPLRAVLPTDYSDMYTEDLLQSNNLNSLGRPLFTERALVDWTLNDIRSLLIVDRLRPEWKGRVPTICERGYRVMHLPLDATNNQIIHTLVSSDMYKEHDFDYSFLYQTAQYTVNAARQRQQQQHEMFSMEGNKPLTKPEWRNIIENYLLNLACEAQCRIDYKKTCSYLKKKKQEQHVTKPSSPPLNSSNTSPLLKKALLTSSSTSPDFPSYLRPSKPSLSRQEKQQVWVQVQTKLYRRLGLDWEADDLI</sequence>
<dbReference type="Proteomes" id="UP000761534">
    <property type="component" value="Unassembled WGS sequence"/>
</dbReference>
<accession>A0A642VBZ3</accession>
<organism evidence="2 3">
    <name type="scientific">Trichomonascus ciferrii</name>
    <dbReference type="NCBI Taxonomy" id="44093"/>
    <lineage>
        <taxon>Eukaryota</taxon>
        <taxon>Fungi</taxon>
        <taxon>Dikarya</taxon>
        <taxon>Ascomycota</taxon>
        <taxon>Saccharomycotina</taxon>
        <taxon>Dipodascomycetes</taxon>
        <taxon>Dipodascales</taxon>
        <taxon>Trichomonascaceae</taxon>
        <taxon>Trichomonascus</taxon>
        <taxon>Trichomonascus ciferrii complex</taxon>
    </lineage>
</organism>
<keyword evidence="3" id="KW-1185">Reference proteome</keyword>
<dbReference type="InterPro" id="IPR035189">
    <property type="entry name" value="Std1/Mth1"/>
</dbReference>
<name>A0A642VBZ3_9ASCO</name>
<proteinExistence type="predicted"/>
<dbReference type="EMBL" id="SWFS01000149">
    <property type="protein sequence ID" value="KAA8915701.1"/>
    <property type="molecule type" value="Genomic_DNA"/>
</dbReference>
<protein>
    <submittedName>
        <fullName evidence="2">Uncharacterized protein</fullName>
    </submittedName>
</protein>
<reference evidence="2" key="1">
    <citation type="journal article" date="2019" name="G3 (Bethesda)">
        <title>Genome Assemblies of Two Rare Opportunistic Yeast Pathogens: Diutina rugosa (syn. Candida rugosa) and Trichomonascus ciferrii (syn. Candida ciferrii).</title>
        <authorList>
            <person name="Mixao V."/>
            <person name="Saus E."/>
            <person name="Hansen A.P."/>
            <person name="Lass-Florl C."/>
            <person name="Gabaldon T."/>
        </authorList>
    </citation>
    <scope>NUCLEOTIDE SEQUENCE</scope>
    <source>
        <strain evidence="2">CBS 4856</strain>
    </source>
</reference>
<evidence type="ECO:0000313" key="2">
    <source>
        <dbReference type="EMBL" id="KAA8915701.1"/>
    </source>
</evidence>
<gene>
    <name evidence="2" type="ORF">TRICI_002144</name>
</gene>
<evidence type="ECO:0000313" key="3">
    <source>
        <dbReference type="Proteomes" id="UP000761534"/>
    </source>
</evidence>